<proteinExistence type="predicted"/>
<feature type="region of interest" description="Disordered" evidence="1">
    <location>
        <begin position="380"/>
        <end position="508"/>
    </location>
</feature>
<gene>
    <name evidence="2" type="ORF">HPB48_026498</name>
</gene>
<dbReference type="EMBL" id="JABSTR010002518">
    <property type="protein sequence ID" value="KAH9384490.1"/>
    <property type="molecule type" value="Genomic_DNA"/>
</dbReference>
<reference evidence="2 3" key="1">
    <citation type="journal article" date="2020" name="Cell">
        <title>Large-Scale Comparative Analyses of Tick Genomes Elucidate Their Genetic Diversity and Vector Capacities.</title>
        <authorList>
            <consortium name="Tick Genome and Microbiome Consortium (TIGMIC)"/>
            <person name="Jia N."/>
            <person name="Wang J."/>
            <person name="Shi W."/>
            <person name="Du L."/>
            <person name="Sun Y."/>
            <person name="Zhan W."/>
            <person name="Jiang J.F."/>
            <person name="Wang Q."/>
            <person name="Zhang B."/>
            <person name="Ji P."/>
            <person name="Bell-Sakyi L."/>
            <person name="Cui X.M."/>
            <person name="Yuan T.T."/>
            <person name="Jiang B.G."/>
            <person name="Yang W.F."/>
            <person name="Lam T.T."/>
            <person name="Chang Q.C."/>
            <person name="Ding S.J."/>
            <person name="Wang X.J."/>
            <person name="Zhu J.G."/>
            <person name="Ruan X.D."/>
            <person name="Zhao L."/>
            <person name="Wei J.T."/>
            <person name="Ye R.Z."/>
            <person name="Que T.C."/>
            <person name="Du C.H."/>
            <person name="Zhou Y.H."/>
            <person name="Cheng J.X."/>
            <person name="Dai P.F."/>
            <person name="Guo W.B."/>
            <person name="Han X.H."/>
            <person name="Huang E.J."/>
            <person name="Li L.F."/>
            <person name="Wei W."/>
            <person name="Gao Y.C."/>
            <person name="Liu J.Z."/>
            <person name="Shao H.Z."/>
            <person name="Wang X."/>
            <person name="Wang C.C."/>
            <person name="Yang T.C."/>
            <person name="Huo Q.B."/>
            <person name="Li W."/>
            <person name="Chen H.Y."/>
            <person name="Chen S.E."/>
            <person name="Zhou L.G."/>
            <person name="Ni X.B."/>
            <person name="Tian J.H."/>
            <person name="Sheng Y."/>
            <person name="Liu T."/>
            <person name="Pan Y.S."/>
            <person name="Xia L.Y."/>
            <person name="Li J."/>
            <person name="Zhao F."/>
            <person name="Cao W.C."/>
        </authorList>
    </citation>
    <scope>NUCLEOTIDE SEQUENCE [LARGE SCALE GENOMIC DNA]</scope>
    <source>
        <strain evidence="2">HaeL-2018</strain>
    </source>
</reference>
<dbReference type="VEuPathDB" id="VectorBase:HLOH_039960"/>
<evidence type="ECO:0000313" key="2">
    <source>
        <dbReference type="EMBL" id="KAH9384490.1"/>
    </source>
</evidence>
<feature type="region of interest" description="Disordered" evidence="1">
    <location>
        <begin position="1"/>
        <end position="103"/>
    </location>
</feature>
<feature type="compositionally biased region" description="Basic residues" evidence="1">
    <location>
        <begin position="347"/>
        <end position="360"/>
    </location>
</feature>
<feature type="compositionally biased region" description="Basic and acidic residues" evidence="1">
    <location>
        <begin position="399"/>
        <end position="408"/>
    </location>
</feature>
<dbReference type="AlphaFoldDB" id="A0A9J6HBJ8"/>
<comment type="caution">
    <text evidence="2">The sequence shown here is derived from an EMBL/GenBank/DDBJ whole genome shotgun (WGS) entry which is preliminary data.</text>
</comment>
<evidence type="ECO:0000313" key="3">
    <source>
        <dbReference type="Proteomes" id="UP000821853"/>
    </source>
</evidence>
<keyword evidence="3" id="KW-1185">Reference proteome</keyword>
<feature type="region of interest" description="Disordered" evidence="1">
    <location>
        <begin position="323"/>
        <end position="360"/>
    </location>
</feature>
<sequence>MGEGRFFLPPRAESWRAKRINRGRRRPAQKGDIGAAPRGPSGAQARSQAEPKAEPALRSPDSPVVICQGDSSCASARQTDPGISHNEPAACPPSSGPRDLFRSGPGEGARGGLYLFPLQAFGLRRWLREARLRFLAGGIRFLKFNLRRVVLRRRTYVREMGDGKLYGNIYSRLAVPGSRTAWKTHYHCNHEVGYTEELIRLWWRLEKGHKTFARASGERDCVICISEDTTESVVGFAINAHSCCVRWASLISVLLFILLQAPLRKCVLVQSLREAAIHFSAFHKLARSSYKTAELKKKKRCRKRANARSRRSALTHLVLAAPRRTEEASTSRLIPRSSEHRLTQVPSRRHRVARRRRRRRSVDGQRLLVVLAAQVAGPGQEQLPQPVQGQRLVPLAGPDHGRLTHEQQRLAAPPPRPRSAVAVSSARRQSRGHGYDGQKEQQLEQRSRHEPGSSQKRAAGVDDVRGNARRPTTTTCLGRPAFRRPLQGERTRGRAGPIATTCAPPPPPQLKVVGTLSGRLPAGRRRLEIFFTLMRPRSPGLLRTTHPLSPFRGILVCLCCGGGV</sequence>
<evidence type="ECO:0000256" key="1">
    <source>
        <dbReference type="SAM" id="MobiDB-lite"/>
    </source>
</evidence>
<feature type="compositionally biased region" description="Basic residues" evidence="1">
    <location>
        <begin position="17"/>
        <end position="28"/>
    </location>
</feature>
<protein>
    <submittedName>
        <fullName evidence="2">Uncharacterized protein</fullName>
    </submittedName>
</protein>
<name>A0A9J6HBJ8_HAELO</name>
<feature type="compositionally biased region" description="Low complexity" evidence="1">
    <location>
        <begin position="418"/>
        <end position="427"/>
    </location>
</feature>
<feature type="compositionally biased region" description="Basic and acidic residues" evidence="1">
    <location>
        <begin position="433"/>
        <end position="451"/>
    </location>
</feature>
<accession>A0A9J6HBJ8</accession>
<dbReference type="Proteomes" id="UP000821853">
    <property type="component" value="Unassembled WGS sequence"/>
</dbReference>
<organism evidence="2 3">
    <name type="scientific">Haemaphysalis longicornis</name>
    <name type="common">Bush tick</name>
    <dbReference type="NCBI Taxonomy" id="44386"/>
    <lineage>
        <taxon>Eukaryota</taxon>
        <taxon>Metazoa</taxon>
        <taxon>Ecdysozoa</taxon>
        <taxon>Arthropoda</taxon>
        <taxon>Chelicerata</taxon>
        <taxon>Arachnida</taxon>
        <taxon>Acari</taxon>
        <taxon>Parasitiformes</taxon>
        <taxon>Ixodida</taxon>
        <taxon>Ixodoidea</taxon>
        <taxon>Ixodidae</taxon>
        <taxon>Haemaphysalinae</taxon>
        <taxon>Haemaphysalis</taxon>
    </lineage>
</organism>
<feature type="compositionally biased region" description="Polar residues" evidence="1">
    <location>
        <begin position="69"/>
        <end position="78"/>
    </location>
</feature>